<reference evidence="3" key="1">
    <citation type="journal article" date="2019" name="Int. J. Syst. Evol. Microbiol.">
        <title>The Global Catalogue of Microorganisms (GCM) 10K type strain sequencing project: providing services to taxonomists for standard genome sequencing and annotation.</title>
        <authorList>
            <consortium name="The Broad Institute Genomics Platform"/>
            <consortium name="The Broad Institute Genome Sequencing Center for Infectious Disease"/>
            <person name="Wu L."/>
            <person name="Ma J."/>
        </authorList>
    </citation>
    <scope>NUCLEOTIDE SEQUENCE [LARGE SCALE GENOMIC DNA]</scope>
    <source>
        <strain evidence="3">R28</strain>
    </source>
</reference>
<evidence type="ECO:0000313" key="2">
    <source>
        <dbReference type="EMBL" id="MFD2043482.1"/>
    </source>
</evidence>
<gene>
    <name evidence="2" type="ORF">ACFSJF_04225</name>
</gene>
<sequence>MEIKLADTPRWKISAIIWFVFSVIQFWGFVLYDSIVYLIAGILGAIQGIYFLTRMTNLTYLTLKNEILTIHLRKLPLGKKRIIYGDISKGEVIGKEIKLHLKNGKIIKLRNDWISYDNFSKLKKELEAHSITIS</sequence>
<proteinExistence type="predicted"/>
<feature type="transmembrane region" description="Helical" evidence="1">
    <location>
        <begin position="35"/>
        <end position="53"/>
    </location>
</feature>
<name>A0ABW4VYU5_9BACI</name>
<keyword evidence="1" id="KW-0812">Transmembrane</keyword>
<dbReference type="EMBL" id="JBHUHQ010000009">
    <property type="protein sequence ID" value="MFD2043482.1"/>
    <property type="molecule type" value="Genomic_DNA"/>
</dbReference>
<protein>
    <recommendedName>
        <fullName evidence="4">Pore-forming protein</fullName>
    </recommendedName>
</protein>
<keyword evidence="3" id="KW-1185">Reference proteome</keyword>
<feature type="transmembrane region" description="Helical" evidence="1">
    <location>
        <begin position="12"/>
        <end position="29"/>
    </location>
</feature>
<evidence type="ECO:0000256" key="1">
    <source>
        <dbReference type="SAM" id="Phobius"/>
    </source>
</evidence>
<keyword evidence="1" id="KW-1133">Transmembrane helix</keyword>
<keyword evidence="1" id="KW-0472">Membrane</keyword>
<comment type="caution">
    <text evidence="2">The sequence shown here is derived from an EMBL/GenBank/DDBJ whole genome shotgun (WGS) entry which is preliminary data.</text>
</comment>
<dbReference type="Proteomes" id="UP001597383">
    <property type="component" value="Unassembled WGS sequence"/>
</dbReference>
<accession>A0ABW4VYU5</accession>
<dbReference type="RefSeq" id="WP_377555208.1">
    <property type="nucleotide sequence ID" value="NZ_JBHUHQ010000009.1"/>
</dbReference>
<organism evidence="2 3">
    <name type="scientific">Ornithinibacillus salinisoli</name>
    <dbReference type="NCBI Taxonomy" id="1848459"/>
    <lineage>
        <taxon>Bacteria</taxon>
        <taxon>Bacillati</taxon>
        <taxon>Bacillota</taxon>
        <taxon>Bacilli</taxon>
        <taxon>Bacillales</taxon>
        <taxon>Bacillaceae</taxon>
        <taxon>Ornithinibacillus</taxon>
    </lineage>
</organism>
<evidence type="ECO:0008006" key="4">
    <source>
        <dbReference type="Google" id="ProtNLM"/>
    </source>
</evidence>
<evidence type="ECO:0000313" key="3">
    <source>
        <dbReference type="Proteomes" id="UP001597383"/>
    </source>
</evidence>